<proteinExistence type="predicted"/>
<name>D5GFV3_TUBMM</name>
<organism evidence="1 2">
    <name type="scientific">Tuber melanosporum (strain Mel28)</name>
    <name type="common">Perigord black truffle</name>
    <dbReference type="NCBI Taxonomy" id="656061"/>
    <lineage>
        <taxon>Eukaryota</taxon>
        <taxon>Fungi</taxon>
        <taxon>Dikarya</taxon>
        <taxon>Ascomycota</taxon>
        <taxon>Pezizomycotina</taxon>
        <taxon>Pezizomycetes</taxon>
        <taxon>Pezizales</taxon>
        <taxon>Tuberaceae</taxon>
        <taxon>Tuber</taxon>
    </lineage>
</organism>
<evidence type="ECO:0000313" key="1">
    <source>
        <dbReference type="EMBL" id="CAZ83396.1"/>
    </source>
</evidence>
<keyword evidence="2" id="KW-1185">Reference proteome</keyword>
<accession>D5GFV3</accession>
<dbReference type="Proteomes" id="UP000006911">
    <property type="component" value="Unassembled WGS sequence"/>
</dbReference>
<dbReference type="KEGG" id="tml:GSTUM_00007101001"/>
<dbReference type="AlphaFoldDB" id="D5GFV3"/>
<dbReference type="RefSeq" id="XP_002839205.1">
    <property type="nucleotide sequence ID" value="XM_002839159.1"/>
</dbReference>
<sequence>MWVDGKEGRFYTAKLSILWRLSSLLGLFYCLDRFLFPIGECRVTFPPTDPRQDETTIKCKLLLPSTYRYSTILTVAYTSILEGWRWRKLEVRHLFLPVLRWFFPTAPMKLLV</sequence>
<dbReference type="HOGENOM" id="CLU_2147702_0_0_1"/>
<protein>
    <submittedName>
        <fullName evidence="1">(Perigord truffle) hypothetical protein</fullName>
    </submittedName>
</protein>
<gene>
    <name evidence="1" type="ORF">GSTUM_00007101001</name>
</gene>
<reference evidence="1 2" key="1">
    <citation type="journal article" date="2010" name="Nature">
        <title>Perigord black truffle genome uncovers evolutionary origins and mechanisms of symbiosis.</title>
        <authorList>
            <person name="Martin F."/>
            <person name="Kohler A."/>
            <person name="Murat C."/>
            <person name="Balestrini R."/>
            <person name="Coutinho P.M."/>
            <person name="Jaillon O."/>
            <person name="Montanini B."/>
            <person name="Morin E."/>
            <person name="Noel B."/>
            <person name="Percudani R."/>
            <person name="Porcel B."/>
            <person name="Rubini A."/>
            <person name="Amicucci A."/>
            <person name="Amselem J."/>
            <person name="Anthouard V."/>
            <person name="Arcioni S."/>
            <person name="Artiguenave F."/>
            <person name="Aury J.M."/>
            <person name="Ballario P."/>
            <person name="Bolchi A."/>
            <person name="Brenna A."/>
            <person name="Brun A."/>
            <person name="Buee M."/>
            <person name="Cantarel B."/>
            <person name="Chevalier G."/>
            <person name="Couloux A."/>
            <person name="Da Silva C."/>
            <person name="Denoeud F."/>
            <person name="Duplessis S."/>
            <person name="Ghignone S."/>
            <person name="Hilselberger B."/>
            <person name="Iotti M."/>
            <person name="Marcais B."/>
            <person name="Mello A."/>
            <person name="Miranda M."/>
            <person name="Pacioni G."/>
            <person name="Quesneville H."/>
            <person name="Riccioni C."/>
            <person name="Ruotolo R."/>
            <person name="Splivallo R."/>
            <person name="Stocchi V."/>
            <person name="Tisserant E."/>
            <person name="Viscomi A.R."/>
            <person name="Zambonelli A."/>
            <person name="Zampieri E."/>
            <person name="Henrissat B."/>
            <person name="Lebrun M.H."/>
            <person name="Paolocci F."/>
            <person name="Bonfante P."/>
            <person name="Ottonello S."/>
            <person name="Wincker P."/>
        </authorList>
    </citation>
    <scope>NUCLEOTIDE SEQUENCE [LARGE SCALE GENOMIC DNA]</scope>
    <source>
        <strain evidence="1 2">Mel28</strain>
    </source>
</reference>
<dbReference type="GeneID" id="9187307"/>
<dbReference type="EMBL" id="FN430220">
    <property type="protein sequence ID" value="CAZ83396.1"/>
    <property type="molecule type" value="Genomic_DNA"/>
</dbReference>
<dbReference type="InParanoid" id="D5GFV3"/>
<evidence type="ECO:0000313" key="2">
    <source>
        <dbReference type="Proteomes" id="UP000006911"/>
    </source>
</evidence>